<dbReference type="GO" id="GO:0009653">
    <property type="term" value="P:anatomical structure morphogenesis"/>
    <property type="evidence" value="ECO:0007669"/>
    <property type="project" value="TreeGrafter"/>
</dbReference>
<dbReference type="STRING" id="48269.A0A183MPV9"/>
<feature type="region of interest" description="Disordered" evidence="5">
    <location>
        <begin position="402"/>
        <end position="423"/>
    </location>
</feature>
<evidence type="ECO:0000256" key="1">
    <source>
        <dbReference type="ARBA" id="ARBA00004123"/>
    </source>
</evidence>
<feature type="compositionally biased region" description="Acidic residues" evidence="5">
    <location>
        <begin position="661"/>
        <end position="718"/>
    </location>
</feature>
<organism evidence="6 7">
    <name type="scientific">Schistosoma margrebowiei</name>
    <dbReference type="NCBI Taxonomy" id="48269"/>
    <lineage>
        <taxon>Eukaryota</taxon>
        <taxon>Metazoa</taxon>
        <taxon>Spiralia</taxon>
        <taxon>Lophotrochozoa</taxon>
        <taxon>Platyhelminthes</taxon>
        <taxon>Trematoda</taxon>
        <taxon>Digenea</taxon>
        <taxon>Strigeidida</taxon>
        <taxon>Schistosomatoidea</taxon>
        <taxon>Schistosomatidae</taxon>
        <taxon>Schistosoma</taxon>
    </lineage>
</organism>
<dbReference type="EMBL" id="UZAI01017543">
    <property type="protein sequence ID" value="VDP26409.1"/>
    <property type="molecule type" value="Genomic_DNA"/>
</dbReference>
<dbReference type="InterPro" id="IPR036388">
    <property type="entry name" value="WH-like_DNA-bd_sf"/>
</dbReference>
<keyword evidence="3 4" id="KW-0539">Nucleus</keyword>
<dbReference type="InterPro" id="IPR018122">
    <property type="entry name" value="TF_fork_head_CS_1"/>
</dbReference>
<reference evidence="6 7" key="1">
    <citation type="submission" date="2018-11" db="EMBL/GenBank/DDBJ databases">
        <authorList>
            <consortium name="Pathogen Informatics"/>
        </authorList>
    </citation>
    <scope>NUCLEOTIDE SEQUENCE [LARGE SCALE GENOMIC DNA]</scope>
    <source>
        <strain evidence="6 7">Zambia</strain>
    </source>
</reference>
<feature type="region of interest" description="Disordered" evidence="5">
    <location>
        <begin position="767"/>
        <end position="790"/>
    </location>
</feature>
<gene>
    <name evidence="6" type="ORF">SMRZ_LOCUS18084</name>
</gene>
<dbReference type="InterPro" id="IPR001766">
    <property type="entry name" value="Fork_head_dom"/>
</dbReference>
<dbReference type="GO" id="GO:0030154">
    <property type="term" value="P:cell differentiation"/>
    <property type="evidence" value="ECO:0007669"/>
    <property type="project" value="TreeGrafter"/>
</dbReference>
<feature type="compositionally biased region" description="Acidic residues" evidence="5">
    <location>
        <begin position="1322"/>
        <end position="1359"/>
    </location>
</feature>
<feature type="compositionally biased region" description="Low complexity" evidence="5">
    <location>
        <begin position="402"/>
        <end position="422"/>
    </location>
</feature>
<feature type="compositionally biased region" description="Low complexity" evidence="5">
    <location>
        <begin position="573"/>
        <end position="588"/>
    </location>
</feature>
<evidence type="ECO:0000313" key="7">
    <source>
        <dbReference type="Proteomes" id="UP000277204"/>
    </source>
</evidence>
<dbReference type="Gene3D" id="1.10.10.10">
    <property type="entry name" value="Winged helix-like DNA-binding domain superfamily/Winged helix DNA-binding domain"/>
    <property type="match status" value="1"/>
</dbReference>
<dbReference type="Proteomes" id="UP000277204">
    <property type="component" value="Unassembled WGS sequence"/>
</dbReference>
<dbReference type="PROSITE" id="PS00657">
    <property type="entry name" value="FORK_HEAD_1"/>
    <property type="match status" value="1"/>
</dbReference>
<dbReference type="CDD" id="cd20041">
    <property type="entry name" value="FH_dFKH"/>
    <property type="match status" value="1"/>
</dbReference>
<evidence type="ECO:0000313" key="6">
    <source>
        <dbReference type="EMBL" id="VDP26409.1"/>
    </source>
</evidence>
<dbReference type="InterPro" id="IPR016024">
    <property type="entry name" value="ARM-type_fold"/>
</dbReference>
<dbReference type="PROSITE" id="PS50039">
    <property type="entry name" value="FORK_HEAD_3"/>
    <property type="match status" value="1"/>
</dbReference>
<comment type="subcellular location">
    <subcellularLocation>
        <location evidence="1 4">Nucleus</location>
    </subcellularLocation>
</comment>
<dbReference type="PANTHER" id="PTHR11829:SF380">
    <property type="entry name" value="PROTEIN FORK HEAD"/>
    <property type="match status" value="1"/>
</dbReference>
<protein>
    <submittedName>
        <fullName evidence="6">Uncharacterized protein</fullName>
    </submittedName>
</protein>
<evidence type="ECO:0000256" key="3">
    <source>
        <dbReference type="ARBA" id="ARBA00023242"/>
    </source>
</evidence>
<feature type="region of interest" description="Disordered" evidence="5">
    <location>
        <begin position="168"/>
        <end position="201"/>
    </location>
</feature>
<dbReference type="PANTHER" id="PTHR11829">
    <property type="entry name" value="FORKHEAD BOX PROTEIN"/>
    <property type="match status" value="1"/>
</dbReference>
<keyword evidence="2 4" id="KW-0238">DNA-binding</keyword>
<dbReference type="SMART" id="SM00339">
    <property type="entry name" value="FH"/>
    <property type="match status" value="1"/>
</dbReference>
<feature type="compositionally biased region" description="Polar residues" evidence="5">
    <location>
        <begin position="731"/>
        <end position="750"/>
    </location>
</feature>
<feature type="region of interest" description="Disordered" evidence="5">
    <location>
        <begin position="656"/>
        <end position="750"/>
    </location>
</feature>
<dbReference type="PRINTS" id="PR00053">
    <property type="entry name" value="FORKHEAD"/>
</dbReference>
<sequence>MNGEQCILTTNLSNDSNNHKHNNNDDDDMKGSNPINCSVTKRINSTTDIDINPVNYSTYQSDPLNFLYFNDNITWYPNLSSSSSAYCTQSSTLSTLTLTSCSSLTIPSSCIMNTTVSNSIIHFDKQVYHSSSPSPIWYHNNTNNLTTNELWSNIGEYSEIVDKINLQSDHSSHQHHHHHQQQQQQPQEQQQQLDTNQSQHKSIDKKIDFIQSYDNPLSLIETLSPLTLSTITSKVTLNTNEKNDPNQIQRYFTETLNNPIISIDETLNQSMNTITTSNISSSISSISSSNSKLCQDHEYSVCLSENLPFLPTYSTKLFNNSQLCTEYFNSEIHPLPPPHHDHDHPHHHFPYNQHHYTQFQQQYRTSSTTDYIQLNPNEQSHQLQNNQNEINLKKQIMSSLSITSSPSSSSSASSSSASSRGSNVPLPVPAMIYQHQQQLQQLNNHSNFLQNSSNLSKQSCHPKPPYSYISLITMAIQNSTTHMCTLSEIYQFIIDLFPYYRQNQQRWQNSIRHSLSFNDCFVKVSRSPDKPGKGSYWTLHPDSGNMFENGCYLRRQKRFKDPKREIGHRTQRNNNNSGSNTINVITSSTISTDNRNTIDVNSTSENTVLHSTNDLLILPTGIKRTYSKTDCNPLLNVELNDHILYNRMKPFSIGITPDTSEVYDEVNDVDDNDDGRDGDDDDDDDSDGDDNDDVGVDLEDEEINEEEYDDGGYGDNEGDPQQRRQQQQQQSDLSRTTNSKDNNFIGSDLLNNKQTDHSMIEQQHQYFNSQQQHHHHNQQSISPKSRQHVKHNETKITTDIIEDIHEKSTNKFKSSQLFLLSPYDSRDSTRYITDIIYPESNYEQMNHFVNYKLHQPFHNHHHHLHSIQQSDNNSNKINYNKQQLSACTTTITTTNSSSSSTTTTCTNQINSIHTNMLDLYNRVTNSPSVYTRNNSLVEYSTNELRNGQLDQQFPLNSFHLSQPLPATLNHNSQVNLPTELYYDDNIDFSIRRYNTMNNPIKCTNITNILNNNSITTISMNTTTTTTTTTTNVTNSSTKPTNNDNYNGVIVNNLTLMPTVEKYYTMNHNCQQGEKQFELEHEYHTQQQYHYNEYANIQQSMLTKSNVTVTQSMTTLTTTTTATTSTIISPYLIHNYEHISLTDESPYISCRELSFTNSMNVHNLSNIISVSHAVTPLVSLSTMSSSYMPSSLTSSVLSSSSSLLSIPTGIIPSNSFPSTIPSSLLSTTMIFTNPSYVTTSESFRNFPSGILESNTWNKNYLHLTEHKDNLLRFSKDNKEIEHHHDHLTIQCPNNSKLTNEHSKECINRKIDTEININNKMIDDNGDVGGDDDDDDDDNEDDDEDDDDEDVGDDNNVNDEEVINHSDNPNKPFSIDHLMHFQNPDLDITNTTNTLLQYATKTDISVFDKLRSSTISINGRTATDHFDVGMCTSFADCFDIALSKDG</sequence>
<dbReference type="GO" id="GO:0000981">
    <property type="term" value="F:DNA-binding transcription factor activity, RNA polymerase II-specific"/>
    <property type="evidence" value="ECO:0007669"/>
    <property type="project" value="TreeGrafter"/>
</dbReference>
<accession>A0A183MPV9</accession>
<evidence type="ECO:0000256" key="4">
    <source>
        <dbReference type="PROSITE-ProRule" id="PRU00089"/>
    </source>
</evidence>
<dbReference type="InterPro" id="IPR030456">
    <property type="entry name" value="TF_fork_head_CS_2"/>
</dbReference>
<dbReference type="InterPro" id="IPR047388">
    <property type="entry name" value="FH-like_dFKH"/>
</dbReference>
<feature type="region of interest" description="Disordered" evidence="5">
    <location>
        <begin position="567"/>
        <end position="588"/>
    </location>
</feature>
<dbReference type="InterPro" id="IPR036390">
    <property type="entry name" value="WH_DNA-bd_sf"/>
</dbReference>
<dbReference type="GO" id="GO:0005634">
    <property type="term" value="C:nucleus"/>
    <property type="evidence" value="ECO:0007669"/>
    <property type="project" value="UniProtKB-SubCell"/>
</dbReference>
<dbReference type="FunFam" id="1.10.10.10:FF:000042">
    <property type="entry name" value="hepatocyte nuclear factor 3-beta"/>
    <property type="match status" value="1"/>
</dbReference>
<feature type="compositionally biased region" description="Low complexity" evidence="5">
    <location>
        <begin position="181"/>
        <end position="200"/>
    </location>
</feature>
<dbReference type="InterPro" id="IPR050211">
    <property type="entry name" value="FOX_domain-containing"/>
</dbReference>
<name>A0A183MPV9_9TREM</name>
<feature type="region of interest" description="Disordered" evidence="5">
    <location>
        <begin position="10"/>
        <end position="34"/>
    </location>
</feature>
<dbReference type="SUPFAM" id="SSF46785">
    <property type="entry name" value="Winged helix' DNA-binding domain"/>
    <property type="match status" value="1"/>
</dbReference>
<keyword evidence="7" id="KW-1185">Reference proteome</keyword>
<evidence type="ECO:0000256" key="2">
    <source>
        <dbReference type="ARBA" id="ARBA00023125"/>
    </source>
</evidence>
<feature type="region of interest" description="Disordered" evidence="5">
    <location>
        <begin position="1316"/>
        <end position="1369"/>
    </location>
</feature>
<dbReference type="SUPFAM" id="SSF48371">
    <property type="entry name" value="ARM repeat"/>
    <property type="match status" value="1"/>
</dbReference>
<evidence type="ECO:0000256" key="5">
    <source>
        <dbReference type="SAM" id="MobiDB-lite"/>
    </source>
</evidence>
<dbReference type="Pfam" id="PF00250">
    <property type="entry name" value="Forkhead"/>
    <property type="match status" value="1"/>
</dbReference>
<dbReference type="PROSITE" id="PS00658">
    <property type="entry name" value="FORK_HEAD_2"/>
    <property type="match status" value="1"/>
</dbReference>
<dbReference type="GO" id="GO:0000978">
    <property type="term" value="F:RNA polymerase II cis-regulatory region sequence-specific DNA binding"/>
    <property type="evidence" value="ECO:0007669"/>
    <property type="project" value="TreeGrafter"/>
</dbReference>
<proteinExistence type="predicted"/>
<feature type="DNA-binding region" description="Fork-head" evidence="4">
    <location>
        <begin position="463"/>
        <end position="557"/>
    </location>
</feature>